<feature type="compositionally biased region" description="Polar residues" evidence="13">
    <location>
        <begin position="521"/>
        <end position="538"/>
    </location>
</feature>
<feature type="compositionally biased region" description="Basic and acidic residues" evidence="13">
    <location>
        <begin position="1422"/>
        <end position="1432"/>
    </location>
</feature>
<dbReference type="InterPro" id="IPR038765">
    <property type="entry name" value="Papain-like_cys_pep_sf"/>
</dbReference>
<feature type="compositionally biased region" description="Polar residues" evidence="13">
    <location>
        <begin position="863"/>
        <end position="875"/>
    </location>
</feature>
<evidence type="ECO:0000256" key="1">
    <source>
        <dbReference type="ARBA" id="ARBA00004329"/>
    </source>
</evidence>
<dbReference type="GO" id="GO:0019786">
    <property type="term" value="F:protein-phosphatidylethanolamide deconjugating activity"/>
    <property type="evidence" value="ECO:0007669"/>
    <property type="project" value="InterPro"/>
</dbReference>
<feature type="region of interest" description="Disordered" evidence="13">
    <location>
        <begin position="274"/>
        <end position="396"/>
    </location>
</feature>
<keyword evidence="16" id="KW-1185">Reference proteome</keyword>
<feature type="region of interest" description="Disordered" evidence="13">
    <location>
        <begin position="1256"/>
        <end position="1439"/>
    </location>
</feature>
<evidence type="ECO:0000256" key="9">
    <source>
        <dbReference type="ARBA" id="ARBA00022927"/>
    </source>
</evidence>
<evidence type="ECO:0000256" key="4">
    <source>
        <dbReference type="ARBA" id="ARBA00022448"/>
    </source>
</evidence>
<dbReference type="RefSeq" id="XP_025353655.1">
    <property type="nucleotide sequence ID" value="XM_025499029.1"/>
</dbReference>
<dbReference type="InterPro" id="IPR005078">
    <property type="entry name" value="Peptidase_C54"/>
</dbReference>
<feature type="compositionally biased region" description="Gly residues" evidence="13">
    <location>
        <begin position="894"/>
        <end position="904"/>
    </location>
</feature>
<feature type="region of interest" description="Disordered" evidence="13">
    <location>
        <begin position="1495"/>
        <end position="1516"/>
    </location>
</feature>
<feature type="region of interest" description="Disordered" evidence="13">
    <location>
        <begin position="1"/>
        <end position="261"/>
    </location>
</feature>
<feature type="compositionally biased region" description="Basic and acidic residues" evidence="13">
    <location>
        <begin position="159"/>
        <end position="173"/>
    </location>
</feature>
<dbReference type="InParanoid" id="A0A316VAX3"/>
<sequence>MTEIAQKAGLDAGGPSSSSSPYPSQTPSTSKGERTTPIETPTSSQDQPLQKPRVRKRSFFGKASKPSTPSEPVPSFPQNVNNSESTRRNEDVPLVSPMGRQDDYLSVPTQTPSERSPVRSFILRRQGHGRSPSTSALPSPPPTGFTSYDDQTSSPSPKESLKSHDLPKQEFREGVSQSLGRKAGTMSVANQNSNWYNRGPMAKAHVLSNAITRGRDRSASVNASPRPAKKHDKLMINAEKDSNLYRVPESPGFSTPSSPLNLRRSFSRRSIYSLRGDQSSSEISEASQGQRDAPLGAASSTPNAKPRRKLFGRPSSRAIDVSSSSNSNSIPTGSHHDDRSSSDHSSGHPFKKLHHVSSNSMLQPKNGSAGLDPMASTDSLASNSTSSVSRGITRRAGEMIQKSASLANWGRKSRSTLNVAEEIEEQPTSTPAVSESEARSPSISEFGATNTNSLSSPSAALHSSATEAGIPKRLSGWIYNMLGNDAEQTNATNEVGIQVSDSTATLRQVPEAHQRNHESTLRGSQDGSAKNSGELSKSVNKDNDPPTITSRSRTAGLLSALAVSGRNRTEGNTPNAASNPSSSNAIGSGVGVARSGLDRALRYFIDNSEQDSDAEVGAWLLGVWHGPSGDNSPVISADMTSKLRPAIEVSDATPEREQTGRASTNAEATTSSSKIDSEQGHEDDSSIASSAHRTRETSPSIASASSRGSVSKRKSSNKVESDEVIVGDEAQIVARNPPTPQTSPIIPQSQITSSPSSSRRNRRPMQAAESASSLTTALRSNADNQVSFQSDFSSRIWCTYRSHFTPIARDGTISSQAENAAALAAAQHTSSTGQMQEGARATPQKYLGEGPHSSSTSISTPSRNAQHSSTPQHSLGNAFGISPPPSSSPSNPSQGGGSGIGLGERMGIPNLWNRATAAAQAYGLAGRSGLTTDAGWGCMLRTGQSVLANALLNVHLGRSWRRNGKPIPASQIDDGRNTNESKEWQMQRQQYAKYVQLLSWFMDEPSSACPFGVHRMAREGKRLGKEVGEWFGPSTAAGAIKKLVDEFPACGLGVSVASDGVIYLDQVKVQACKSNVNGQKRASALQKWERPILVLIGVRLGLEGVHPMYHDSIKAAFSFPQSVGIAGGRPSSSYYFVGYQGNSLFYLDPHHVRSSVAFKHPPPSMENDDEWWAHAYSEQELATFHNDRPRRMPMKSLDPSMLLGFLIQDEEDLHDFVVRVKALPRPIFSVLDSMPKWMMDDLDDDLDAEEKAIESISESSADDFELESEKSNATPEKSNVERSAQSIVTVGNSSSPERSSEERRKENLKAPEDPKGKARSGRSRQQRKVTPSTSNTEEPLSLSTNSTQTPRSEATFEFISPHNEAPNGSEPPPVPSKGSTPVPIAFPTFASRDEDDDASPNETFDVGSYDDSKAVHSVSSEEPEHISSEHTAKTISGNEVQVIEDADDEDSREDLADVGENDIDAAWEDLQDDIRCSPRVDIGRWSHADAIIRRAEAEEHTQSHNLDSGDEENLHS</sequence>
<dbReference type="GeneID" id="37020810"/>
<dbReference type="GO" id="GO:0004197">
    <property type="term" value="F:cysteine-type endopeptidase activity"/>
    <property type="evidence" value="ECO:0007669"/>
    <property type="project" value="TreeGrafter"/>
</dbReference>
<dbReference type="Proteomes" id="UP000245771">
    <property type="component" value="Unassembled WGS sequence"/>
</dbReference>
<comment type="similarity">
    <text evidence="3">Belongs to the peptidase C54 family.</text>
</comment>
<dbReference type="OrthoDB" id="2960936at2759"/>
<dbReference type="InterPro" id="IPR046792">
    <property type="entry name" value="Peptidase_C54_cat"/>
</dbReference>
<evidence type="ECO:0000259" key="14">
    <source>
        <dbReference type="Pfam" id="PF03416"/>
    </source>
</evidence>
<dbReference type="SUPFAM" id="SSF54001">
    <property type="entry name" value="Cysteine proteinases"/>
    <property type="match status" value="1"/>
</dbReference>
<dbReference type="GO" id="GO:0016485">
    <property type="term" value="P:protein processing"/>
    <property type="evidence" value="ECO:0007669"/>
    <property type="project" value="TreeGrafter"/>
</dbReference>
<feature type="region of interest" description="Disordered" evidence="13">
    <location>
        <begin position="420"/>
        <end position="460"/>
    </location>
</feature>
<comment type="catalytic activity">
    <reaction evidence="11">
        <text>[protein]-C-terminal L-amino acid-glycyl-phosphatidylethanolamide + H2O = [protein]-C-terminal L-amino acid-glycine + a 1,2-diacyl-sn-glycero-3-phosphoethanolamine</text>
        <dbReference type="Rhea" id="RHEA:67548"/>
        <dbReference type="Rhea" id="RHEA-COMP:17323"/>
        <dbReference type="Rhea" id="RHEA-COMP:17324"/>
        <dbReference type="ChEBI" id="CHEBI:15377"/>
        <dbReference type="ChEBI" id="CHEBI:64612"/>
        <dbReference type="ChEBI" id="CHEBI:172940"/>
        <dbReference type="ChEBI" id="CHEBI:172941"/>
    </reaction>
    <physiologicalReaction direction="left-to-right" evidence="11">
        <dbReference type="Rhea" id="RHEA:67549"/>
    </physiologicalReaction>
</comment>
<keyword evidence="10" id="KW-0072">Autophagy</keyword>
<evidence type="ECO:0000313" key="16">
    <source>
        <dbReference type="Proteomes" id="UP000245771"/>
    </source>
</evidence>
<feature type="compositionally biased region" description="Basic and acidic residues" evidence="13">
    <location>
        <begin position="1298"/>
        <end position="1316"/>
    </location>
</feature>
<evidence type="ECO:0000256" key="12">
    <source>
        <dbReference type="ARBA" id="ARBA00030240"/>
    </source>
</evidence>
<dbReference type="Pfam" id="PF03416">
    <property type="entry name" value="Peptidase_C54"/>
    <property type="match status" value="1"/>
</dbReference>
<dbReference type="EMBL" id="KZ819604">
    <property type="protein sequence ID" value="PWN33353.1"/>
    <property type="molecule type" value="Genomic_DNA"/>
</dbReference>
<organism evidence="15 16">
    <name type="scientific">Meira miltonrushii</name>
    <dbReference type="NCBI Taxonomy" id="1280837"/>
    <lineage>
        <taxon>Eukaryota</taxon>
        <taxon>Fungi</taxon>
        <taxon>Dikarya</taxon>
        <taxon>Basidiomycota</taxon>
        <taxon>Ustilaginomycotina</taxon>
        <taxon>Exobasidiomycetes</taxon>
        <taxon>Exobasidiales</taxon>
        <taxon>Brachybasidiaceae</taxon>
        <taxon>Meira</taxon>
    </lineage>
</organism>
<keyword evidence="8" id="KW-0788">Thiol protease</keyword>
<protein>
    <recommendedName>
        <fullName evidence="12">Autophagy-related protein 4</fullName>
    </recommendedName>
</protein>
<feature type="compositionally biased region" description="Polar residues" evidence="13">
    <location>
        <begin position="1271"/>
        <end position="1292"/>
    </location>
</feature>
<feature type="compositionally biased region" description="Low complexity" evidence="13">
    <location>
        <begin position="574"/>
        <end position="585"/>
    </location>
</feature>
<reference evidence="15 16" key="1">
    <citation type="journal article" date="2018" name="Mol. Biol. Evol.">
        <title>Broad Genomic Sampling Reveals a Smut Pathogenic Ancestry of the Fungal Clade Ustilaginomycotina.</title>
        <authorList>
            <person name="Kijpornyongpan T."/>
            <person name="Mondo S.J."/>
            <person name="Barry K."/>
            <person name="Sandor L."/>
            <person name="Lee J."/>
            <person name="Lipzen A."/>
            <person name="Pangilinan J."/>
            <person name="LaButti K."/>
            <person name="Hainaut M."/>
            <person name="Henrissat B."/>
            <person name="Grigoriev I.V."/>
            <person name="Spatafora J.W."/>
            <person name="Aime M.C."/>
        </authorList>
    </citation>
    <scope>NUCLEOTIDE SEQUENCE [LARGE SCALE GENOMIC DNA]</scope>
    <source>
        <strain evidence="15 16">MCA 3882</strain>
    </source>
</reference>
<evidence type="ECO:0000256" key="6">
    <source>
        <dbReference type="ARBA" id="ARBA00022670"/>
    </source>
</evidence>
<feature type="compositionally biased region" description="Polar residues" evidence="13">
    <location>
        <begin position="356"/>
        <end position="366"/>
    </location>
</feature>
<gene>
    <name evidence="15" type="ORF">FA14DRAFT_161247</name>
</gene>
<dbReference type="PANTHER" id="PTHR22624:SF49">
    <property type="entry name" value="CYSTEINE PROTEASE"/>
    <property type="match status" value="1"/>
</dbReference>
<dbReference type="GO" id="GO:0035973">
    <property type="term" value="P:aggrephagy"/>
    <property type="evidence" value="ECO:0007669"/>
    <property type="project" value="TreeGrafter"/>
</dbReference>
<dbReference type="GO" id="GO:0034727">
    <property type="term" value="P:piecemeal microautophagy of the nucleus"/>
    <property type="evidence" value="ECO:0007669"/>
    <property type="project" value="TreeGrafter"/>
</dbReference>
<dbReference type="GO" id="GO:0000423">
    <property type="term" value="P:mitophagy"/>
    <property type="evidence" value="ECO:0007669"/>
    <property type="project" value="TreeGrafter"/>
</dbReference>
<feature type="domain" description="Peptidase C54 catalytic" evidence="14">
    <location>
        <begin position="787"/>
        <end position="1217"/>
    </location>
</feature>
<evidence type="ECO:0000256" key="13">
    <source>
        <dbReference type="SAM" id="MobiDB-lite"/>
    </source>
</evidence>
<name>A0A316VAX3_9BASI</name>
<feature type="compositionally biased region" description="Polar residues" evidence="13">
    <location>
        <begin position="276"/>
        <end position="290"/>
    </location>
</feature>
<feature type="compositionally biased region" description="Low complexity" evidence="13">
    <location>
        <begin position="375"/>
        <end position="389"/>
    </location>
</feature>
<keyword evidence="7" id="KW-0378">Hydrolase</keyword>
<evidence type="ECO:0000256" key="7">
    <source>
        <dbReference type="ARBA" id="ARBA00022801"/>
    </source>
</evidence>
<feature type="compositionally biased region" description="Basic and acidic residues" evidence="13">
    <location>
        <begin position="334"/>
        <end position="346"/>
    </location>
</feature>
<feature type="compositionally biased region" description="Polar residues" evidence="13">
    <location>
        <begin position="426"/>
        <end position="452"/>
    </location>
</feature>
<feature type="compositionally biased region" description="Polar residues" evidence="13">
    <location>
        <begin position="187"/>
        <end position="196"/>
    </location>
</feature>
<evidence type="ECO:0000256" key="3">
    <source>
        <dbReference type="ARBA" id="ARBA00010958"/>
    </source>
</evidence>
<evidence type="ECO:0000313" key="15">
    <source>
        <dbReference type="EMBL" id="PWN33353.1"/>
    </source>
</evidence>
<feature type="compositionally biased region" description="Polar residues" evidence="13">
    <location>
        <begin position="37"/>
        <end position="48"/>
    </location>
</feature>
<feature type="compositionally biased region" description="Low complexity" evidence="13">
    <location>
        <begin position="742"/>
        <end position="758"/>
    </location>
</feature>
<feature type="compositionally biased region" description="Polar residues" evidence="13">
    <location>
        <begin position="144"/>
        <end position="157"/>
    </location>
</feature>
<evidence type="ECO:0000256" key="5">
    <source>
        <dbReference type="ARBA" id="ARBA00022490"/>
    </source>
</evidence>
<accession>A0A316VAX3</accession>
<evidence type="ECO:0000256" key="10">
    <source>
        <dbReference type="ARBA" id="ARBA00023006"/>
    </source>
</evidence>
<feature type="compositionally biased region" description="Basic and acidic residues" evidence="13">
    <location>
        <begin position="511"/>
        <end position="520"/>
    </location>
</feature>
<feature type="region of interest" description="Disordered" evidence="13">
    <location>
        <begin position="511"/>
        <end position="587"/>
    </location>
</feature>
<feature type="compositionally biased region" description="Low complexity" evidence="13">
    <location>
        <begin position="853"/>
        <end position="862"/>
    </location>
</feature>
<proteinExistence type="inferred from homology"/>
<evidence type="ECO:0000256" key="11">
    <source>
        <dbReference type="ARBA" id="ARBA00029362"/>
    </source>
</evidence>
<feature type="compositionally biased region" description="Polar residues" evidence="13">
    <location>
        <begin position="1328"/>
        <end position="1352"/>
    </location>
</feature>
<feature type="compositionally biased region" description="Basic residues" evidence="13">
    <location>
        <begin position="1317"/>
        <end position="1327"/>
    </location>
</feature>
<feature type="region of interest" description="Disordered" evidence="13">
    <location>
        <begin position="648"/>
        <end position="776"/>
    </location>
</feature>
<keyword evidence="6" id="KW-0645">Protease</keyword>
<dbReference type="GO" id="GO:0015031">
    <property type="term" value="P:protein transport"/>
    <property type="evidence" value="ECO:0007669"/>
    <property type="project" value="UniProtKB-KW"/>
</dbReference>
<dbReference type="STRING" id="1280837.A0A316VAX3"/>
<evidence type="ECO:0000256" key="2">
    <source>
        <dbReference type="ARBA" id="ARBA00004496"/>
    </source>
</evidence>
<feature type="compositionally biased region" description="Low complexity" evidence="13">
    <location>
        <begin position="698"/>
        <end position="709"/>
    </location>
</feature>
<evidence type="ECO:0000256" key="8">
    <source>
        <dbReference type="ARBA" id="ARBA00022807"/>
    </source>
</evidence>
<keyword evidence="5" id="KW-0963">Cytoplasm</keyword>
<dbReference type="PANTHER" id="PTHR22624">
    <property type="entry name" value="CYSTEINE PROTEASE ATG4"/>
    <property type="match status" value="1"/>
</dbReference>
<feature type="region of interest" description="Disordered" evidence="13">
    <location>
        <begin position="824"/>
        <end position="904"/>
    </location>
</feature>
<keyword evidence="4" id="KW-0813">Transport</keyword>
<keyword evidence="9" id="KW-0653">Protein transport</keyword>
<dbReference type="GO" id="GO:0000045">
    <property type="term" value="P:autophagosome assembly"/>
    <property type="evidence" value="ECO:0007669"/>
    <property type="project" value="TreeGrafter"/>
</dbReference>
<feature type="compositionally biased region" description="Low complexity" evidence="13">
    <location>
        <begin position="662"/>
        <end position="673"/>
    </location>
</feature>
<comment type="subcellular location">
    <subcellularLocation>
        <location evidence="2">Cytoplasm</location>
    </subcellularLocation>
    <subcellularLocation>
        <location evidence="1">Preautophagosomal structure</location>
    </subcellularLocation>
</comment>
<dbReference type="GO" id="GO:0000407">
    <property type="term" value="C:phagophore assembly site"/>
    <property type="evidence" value="ECO:0007669"/>
    <property type="project" value="UniProtKB-SubCell"/>
</dbReference>
<feature type="compositionally biased region" description="Low complexity" evidence="13">
    <location>
        <begin position="767"/>
        <end position="776"/>
    </location>
</feature>
<feature type="compositionally biased region" description="Low complexity" evidence="13">
    <location>
        <begin position="15"/>
        <end position="30"/>
    </location>
</feature>
<feature type="compositionally biased region" description="Basic and acidic residues" evidence="13">
    <location>
        <begin position="675"/>
        <end position="684"/>
    </location>
</feature>